<feature type="region of interest" description="Disordered" evidence="1">
    <location>
        <begin position="107"/>
        <end position="131"/>
    </location>
</feature>
<evidence type="ECO:0000313" key="5">
    <source>
        <dbReference type="Proteomes" id="UP000318661"/>
    </source>
</evidence>
<proteinExistence type="predicted"/>
<dbReference type="Proteomes" id="UP000318661">
    <property type="component" value="Unassembled WGS sequence"/>
</dbReference>
<evidence type="ECO:0000256" key="1">
    <source>
        <dbReference type="SAM" id="MobiDB-lite"/>
    </source>
</evidence>
<dbReference type="Gene3D" id="2.30.30.100">
    <property type="match status" value="1"/>
</dbReference>
<dbReference type="Pfam" id="PF17209">
    <property type="entry name" value="Hfq"/>
    <property type="match status" value="1"/>
</dbReference>
<accession>A0A537LIA3</accession>
<dbReference type="EMBL" id="VBAI01000028">
    <property type="protein sequence ID" value="TMJ12329.1"/>
    <property type="molecule type" value="Genomic_DNA"/>
</dbReference>
<dbReference type="InterPro" id="IPR005001">
    <property type="entry name" value="Hfq"/>
</dbReference>
<organism evidence="2 5">
    <name type="scientific">Candidatus Segetimicrobium genomatis</name>
    <dbReference type="NCBI Taxonomy" id="2569760"/>
    <lineage>
        <taxon>Bacteria</taxon>
        <taxon>Bacillati</taxon>
        <taxon>Candidatus Sysuimicrobiota</taxon>
        <taxon>Candidatus Sysuimicrobiia</taxon>
        <taxon>Candidatus Sysuimicrobiales</taxon>
        <taxon>Candidatus Segetimicrobiaceae</taxon>
        <taxon>Candidatus Segetimicrobium</taxon>
    </lineage>
</organism>
<dbReference type="AlphaFoldDB" id="A0A537LIA3"/>
<feature type="compositionally biased region" description="Basic and acidic residues" evidence="1">
    <location>
        <begin position="226"/>
        <end position="238"/>
    </location>
</feature>
<feature type="region of interest" description="Disordered" evidence="1">
    <location>
        <begin position="226"/>
        <end position="302"/>
    </location>
</feature>
<evidence type="ECO:0000313" key="3">
    <source>
        <dbReference type="EMBL" id="TMJ12329.1"/>
    </source>
</evidence>
<reference evidence="4 5" key="1">
    <citation type="journal article" date="2019" name="Nat. Microbiol.">
        <title>Mediterranean grassland soil C-N compound turnover is dependent on rainfall and depth, and is mediated by genomically divergent microorganisms.</title>
        <authorList>
            <person name="Diamond S."/>
            <person name="Andeer P.F."/>
            <person name="Li Z."/>
            <person name="Crits-Christoph A."/>
            <person name="Burstein D."/>
            <person name="Anantharaman K."/>
            <person name="Lane K.R."/>
            <person name="Thomas B.C."/>
            <person name="Pan C."/>
            <person name="Northen T.R."/>
            <person name="Banfield J.F."/>
        </authorList>
    </citation>
    <scope>NUCLEOTIDE SEQUENCE [LARGE SCALE GENOMIC DNA]</scope>
    <source>
        <strain evidence="3">NP_1</strain>
        <strain evidence="2">NP_2</strain>
    </source>
</reference>
<evidence type="ECO:0000313" key="4">
    <source>
        <dbReference type="Proteomes" id="UP000315217"/>
    </source>
</evidence>
<dbReference type="GO" id="GO:0006355">
    <property type="term" value="P:regulation of DNA-templated transcription"/>
    <property type="evidence" value="ECO:0007669"/>
    <property type="project" value="InterPro"/>
</dbReference>
<gene>
    <name evidence="3" type="ORF">E6G98_03080</name>
    <name evidence="2" type="ORF">E6G99_05905</name>
</gene>
<protein>
    <submittedName>
        <fullName evidence="2">Uncharacterized protein</fullName>
    </submittedName>
</protein>
<comment type="caution">
    <text evidence="2">The sequence shown here is derived from an EMBL/GenBank/DDBJ whole genome shotgun (WGS) entry which is preliminary data.</text>
</comment>
<name>A0A537LIA3_9BACT</name>
<evidence type="ECO:0000313" key="2">
    <source>
        <dbReference type="EMBL" id="TMJ07735.1"/>
    </source>
</evidence>
<sequence>MPGEVFAEDIETLLEQLAGVTSARVVANDAGEIDSIYVTAHSDRDESLMRRTITSALMSSYSLAVDGWRIRVARLAGGPPPATWRPSRVEEVLAGTSVQATVELEPAQGEGGTLTGHARSSPDRTSRLRGLGSATLDALKPVLDREERRAALESMASIQLIGREAVVVAVSIGSAAETRFYVGTAVVEGNEAEAVIAAMLDAVGKRGAKVERRGWTMKDRRDELESMRAHYRRLREPQRQMPALTPEANGDDDPSDGAADLSQVRPERAGGATVSPAPAKAEADSRTEQAQARPGQRSSMEDEYLRQLVTTGIPVHIRCSDGYEIPEATVKDFGTYSLLVESDAGRELIFKHGILSIRPLRAGNQLKT</sequence>
<dbReference type="EMBL" id="VBAJ01000154">
    <property type="protein sequence ID" value="TMJ07735.1"/>
    <property type="molecule type" value="Genomic_DNA"/>
</dbReference>
<dbReference type="Proteomes" id="UP000315217">
    <property type="component" value="Unassembled WGS sequence"/>
</dbReference>
<dbReference type="GO" id="GO:0003723">
    <property type="term" value="F:RNA binding"/>
    <property type="evidence" value="ECO:0007669"/>
    <property type="project" value="InterPro"/>
</dbReference>